<dbReference type="SUPFAM" id="SSF56112">
    <property type="entry name" value="Protein kinase-like (PK-like)"/>
    <property type="match status" value="1"/>
</dbReference>
<evidence type="ECO:0000256" key="5">
    <source>
        <dbReference type="ARBA" id="ARBA00022737"/>
    </source>
</evidence>
<evidence type="ECO:0000256" key="1">
    <source>
        <dbReference type="ARBA" id="ARBA00004479"/>
    </source>
</evidence>
<keyword evidence="10 15" id="KW-0472">Membrane</keyword>
<evidence type="ECO:0000256" key="8">
    <source>
        <dbReference type="ARBA" id="ARBA00022840"/>
    </source>
</evidence>
<reference evidence="17" key="1">
    <citation type="submission" date="2021-05" db="EMBL/GenBank/DDBJ databases">
        <authorList>
            <person name="Alioto T."/>
            <person name="Alioto T."/>
            <person name="Gomez Garrido J."/>
        </authorList>
    </citation>
    <scope>NUCLEOTIDE SEQUENCE</scope>
</reference>
<evidence type="ECO:0000259" key="16">
    <source>
        <dbReference type="PROSITE" id="PS50011"/>
    </source>
</evidence>
<evidence type="ECO:0000256" key="2">
    <source>
        <dbReference type="ARBA" id="ARBA00022679"/>
    </source>
</evidence>
<dbReference type="GO" id="GO:0005886">
    <property type="term" value="C:plasma membrane"/>
    <property type="evidence" value="ECO:0007669"/>
    <property type="project" value="TreeGrafter"/>
</dbReference>
<keyword evidence="6 13" id="KW-0547">Nucleotide-binding</keyword>
<dbReference type="SMART" id="SM00219">
    <property type="entry name" value="TyrKc"/>
    <property type="match status" value="1"/>
</dbReference>
<dbReference type="PANTHER" id="PTHR24416:SF525">
    <property type="entry name" value="INSULIN-LIKE RECEPTOR"/>
    <property type="match status" value="1"/>
</dbReference>
<comment type="catalytic activity">
    <reaction evidence="12">
        <text>L-tyrosyl-[protein] + ATP = O-phospho-L-tyrosyl-[protein] + ADP + H(+)</text>
        <dbReference type="Rhea" id="RHEA:10596"/>
        <dbReference type="Rhea" id="RHEA-COMP:10136"/>
        <dbReference type="Rhea" id="RHEA-COMP:20101"/>
        <dbReference type="ChEBI" id="CHEBI:15378"/>
        <dbReference type="ChEBI" id="CHEBI:30616"/>
        <dbReference type="ChEBI" id="CHEBI:46858"/>
        <dbReference type="ChEBI" id="CHEBI:61978"/>
        <dbReference type="ChEBI" id="CHEBI:456216"/>
        <dbReference type="EC" id="2.7.10.1"/>
    </reaction>
</comment>
<keyword evidence="11" id="KW-0829">Tyrosine-protein kinase</keyword>
<keyword evidence="8 13" id="KW-0067">ATP-binding</keyword>
<dbReference type="InterPro" id="IPR050122">
    <property type="entry name" value="RTK"/>
</dbReference>
<proteinExistence type="predicted"/>
<dbReference type="PRINTS" id="PR00109">
    <property type="entry name" value="TYRKINASE"/>
</dbReference>
<dbReference type="InterPro" id="IPR011009">
    <property type="entry name" value="Kinase-like_dom_sf"/>
</dbReference>
<evidence type="ECO:0000256" key="10">
    <source>
        <dbReference type="ARBA" id="ARBA00023136"/>
    </source>
</evidence>
<feature type="domain" description="Protein kinase" evidence="16">
    <location>
        <begin position="158"/>
        <end position="423"/>
    </location>
</feature>
<evidence type="ECO:0000256" key="7">
    <source>
        <dbReference type="ARBA" id="ARBA00022777"/>
    </source>
</evidence>
<feature type="transmembrane region" description="Helical" evidence="15">
    <location>
        <begin position="39"/>
        <end position="60"/>
    </location>
</feature>
<dbReference type="GO" id="GO:0004714">
    <property type="term" value="F:transmembrane receptor protein tyrosine kinase activity"/>
    <property type="evidence" value="ECO:0007669"/>
    <property type="project" value="UniProtKB-EC"/>
</dbReference>
<organism evidence="17">
    <name type="scientific">Cacopsylla melanoneura</name>
    <dbReference type="NCBI Taxonomy" id="428564"/>
    <lineage>
        <taxon>Eukaryota</taxon>
        <taxon>Metazoa</taxon>
        <taxon>Ecdysozoa</taxon>
        <taxon>Arthropoda</taxon>
        <taxon>Hexapoda</taxon>
        <taxon>Insecta</taxon>
        <taxon>Pterygota</taxon>
        <taxon>Neoptera</taxon>
        <taxon>Paraneoptera</taxon>
        <taxon>Hemiptera</taxon>
        <taxon>Sternorrhyncha</taxon>
        <taxon>Psylloidea</taxon>
        <taxon>Psyllidae</taxon>
        <taxon>Psyllinae</taxon>
        <taxon>Cacopsylla</taxon>
    </lineage>
</organism>
<evidence type="ECO:0000256" key="13">
    <source>
        <dbReference type="PROSITE-ProRule" id="PRU10141"/>
    </source>
</evidence>
<feature type="coiled-coil region" evidence="14">
    <location>
        <begin position="57"/>
        <end position="91"/>
    </location>
</feature>
<evidence type="ECO:0000256" key="9">
    <source>
        <dbReference type="ARBA" id="ARBA00022989"/>
    </source>
</evidence>
<evidence type="ECO:0000256" key="4">
    <source>
        <dbReference type="ARBA" id="ARBA00022729"/>
    </source>
</evidence>
<dbReference type="PROSITE" id="PS00109">
    <property type="entry name" value="PROTEIN_KINASE_TYR"/>
    <property type="match status" value="1"/>
</dbReference>
<feature type="binding site" evidence="13">
    <location>
        <position position="191"/>
    </location>
    <ligand>
        <name>ATP</name>
        <dbReference type="ChEBI" id="CHEBI:30616"/>
    </ligand>
</feature>
<keyword evidence="5" id="KW-0677">Repeat</keyword>
<evidence type="ECO:0000313" key="17">
    <source>
        <dbReference type="EMBL" id="CAG6707123.1"/>
    </source>
</evidence>
<dbReference type="GO" id="GO:0005524">
    <property type="term" value="F:ATP binding"/>
    <property type="evidence" value="ECO:0007669"/>
    <property type="project" value="UniProtKB-UniRule"/>
</dbReference>
<protein>
    <submittedName>
        <fullName evidence="17">Insulin-like growth factor 1 receptor</fullName>
    </submittedName>
</protein>
<keyword evidence="2" id="KW-0808">Transferase</keyword>
<keyword evidence="14" id="KW-0175">Coiled coil</keyword>
<evidence type="ECO:0000256" key="11">
    <source>
        <dbReference type="ARBA" id="ARBA00023137"/>
    </source>
</evidence>
<accession>A0A8D8UJB9</accession>
<dbReference type="Pfam" id="PF07714">
    <property type="entry name" value="PK_Tyr_Ser-Thr"/>
    <property type="match status" value="1"/>
</dbReference>
<keyword evidence="4" id="KW-0732">Signal</keyword>
<keyword evidence="17" id="KW-0675">Receptor</keyword>
<dbReference type="InterPro" id="IPR001245">
    <property type="entry name" value="Ser-Thr/Tyr_kinase_cat_dom"/>
</dbReference>
<evidence type="ECO:0000256" key="12">
    <source>
        <dbReference type="ARBA" id="ARBA00051243"/>
    </source>
</evidence>
<keyword evidence="7" id="KW-0418">Kinase</keyword>
<comment type="subcellular location">
    <subcellularLocation>
        <location evidence="1">Membrane</location>
        <topology evidence="1">Single-pass type I membrane protein</topology>
    </subcellularLocation>
</comment>
<name>A0A8D8UJB9_9HEMI</name>
<dbReference type="InterPro" id="IPR008266">
    <property type="entry name" value="Tyr_kinase_AS"/>
</dbReference>
<dbReference type="GO" id="GO:0007169">
    <property type="term" value="P:cell surface receptor protein tyrosine kinase signaling pathway"/>
    <property type="evidence" value="ECO:0007669"/>
    <property type="project" value="TreeGrafter"/>
</dbReference>
<dbReference type="GO" id="GO:0043235">
    <property type="term" value="C:receptor complex"/>
    <property type="evidence" value="ECO:0007669"/>
    <property type="project" value="TreeGrafter"/>
</dbReference>
<evidence type="ECO:0000256" key="14">
    <source>
        <dbReference type="SAM" id="Coils"/>
    </source>
</evidence>
<keyword evidence="9 15" id="KW-1133">Transmembrane helix</keyword>
<dbReference type="InterPro" id="IPR000719">
    <property type="entry name" value="Prot_kinase_dom"/>
</dbReference>
<evidence type="ECO:0000256" key="3">
    <source>
        <dbReference type="ARBA" id="ARBA00022692"/>
    </source>
</evidence>
<keyword evidence="3 15" id="KW-0812">Transmembrane</keyword>
<dbReference type="PANTHER" id="PTHR24416">
    <property type="entry name" value="TYROSINE-PROTEIN KINASE RECEPTOR"/>
    <property type="match status" value="1"/>
</dbReference>
<dbReference type="InterPro" id="IPR017441">
    <property type="entry name" value="Protein_kinase_ATP_BS"/>
</dbReference>
<dbReference type="Gene3D" id="3.30.200.20">
    <property type="entry name" value="Phosphorylase Kinase, domain 1"/>
    <property type="match status" value="1"/>
</dbReference>
<dbReference type="AlphaFoldDB" id="A0A8D8UJB9"/>
<evidence type="ECO:0000256" key="15">
    <source>
        <dbReference type="SAM" id="Phobius"/>
    </source>
</evidence>
<dbReference type="FunFam" id="1.10.510.10:FF:000554">
    <property type="entry name" value="Predicted protein"/>
    <property type="match status" value="1"/>
</dbReference>
<dbReference type="PROSITE" id="PS00107">
    <property type="entry name" value="PROTEIN_KINASE_ATP"/>
    <property type="match status" value="1"/>
</dbReference>
<dbReference type="Gene3D" id="1.10.510.10">
    <property type="entry name" value="Transferase(Phosphotransferase) domain 1"/>
    <property type="match status" value="1"/>
</dbReference>
<evidence type="ECO:0000256" key="6">
    <source>
        <dbReference type="ARBA" id="ARBA00022741"/>
    </source>
</evidence>
<dbReference type="EMBL" id="HBUF01343826">
    <property type="protein sequence ID" value="CAG6707123.1"/>
    <property type="molecule type" value="Transcribed_RNA"/>
</dbReference>
<dbReference type="InterPro" id="IPR020635">
    <property type="entry name" value="Tyr_kinase_cat_dom"/>
</dbReference>
<sequence length="475" mass="53648">MVLETTNKISRNMEAVAKENLEPGSKSGTPPRGLNKLGYGIWMFVLVTVLIVFLVLIGSIGSEIEKLQRNIDLLQDEYNKLQNRESEHNNVMDHGLGQQLYKMVSNMCATNLFSDMMIQLKDEKIPGNQLVFAARNMQAENGVLVYKKDSWEVIRSRVTIEKFLGGGSFGDVYQGFIKDVGSQAQRPCAIKMVKQAATKEDKTEFLNEANIMKAFDANHVVKLLGVVSVGEPTMILMELMPRGSLLNYLDSCRLKSKSPTQERILQMSAEIADGMAYLADKKYVHRDLAARNCMVADDLTVKVGDFGLTRHIYEKDYYRIGPNGPKPIRWMAPESLRHGVFTSSSDVWSYGVLLWEMATGGMTPYFAKFRNDEVLNFVEEGGTLDRPDNCPDRLYSLMHRCWAFNPEDRPTFMEILAYLEPYTNPNFPKVSYYHSDAAKENNKIRKSSKAALSSKAASDALENINLFRHVLPALM</sequence>
<dbReference type="PROSITE" id="PS50011">
    <property type="entry name" value="PROTEIN_KINASE_DOM"/>
    <property type="match status" value="1"/>
</dbReference>